<dbReference type="Pfam" id="PF09990">
    <property type="entry name" value="DUF2231"/>
    <property type="match status" value="1"/>
</dbReference>
<dbReference type="RefSeq" id="WP_109892556.1">
    <property type="nucleotide sequence ID" value="NZ_CP029550.1"/>
</dbReference>
<dbReference type="InterPro" id="IPR019251">
    <property type="entry name" value="DUF2231_TM"/>
</dbReference>
<feature type="compositionally biased region" description="Basic and acidic residues" evidence="1">
    <location>
        <begin position="211"/>
        <end position="220"/>
    </location>
</feature>
<feature type="transmembrane region" description="Helical" evidence="2">
    <location>
        <begin position="116"/>
        <end position="135"/>
    </location>
</feature>
<feature type="transmembrane region" description="Helical" evidence="2">
    <location>
        <begin position="12"/>
        <end position="34"/>
    </location>
</feature>
<evidence type="ECO:0000313" key="4">
    <source>
        <dbReference type="EMBL" id="AWN42557.1"/>
    </source>
</evidence>
<evidence type="ECO:0000313" key="5">
    <source>
        <dbReference type="Proteomes" id="UP000245926"/>
    </source>
</evidence>
<dbReference type="AlphaFoldDB" id="A0A2U8W8X0"/>
<feature type="transmembrane region" description="Helical" evidence="2">
    <location>
        <begin position="85"/>
        <end position="104"/>
    </location>
</feature>
<evidence type="ECO:0000259" key="3">
    <source>
        <dbReference type="Pfam" id="PF09990"/>
    </source>
</evidence>
<name>A0A2U8W8X0_9HYPH</name>
<keyword evidence="2" id="KW-0472">Membrane</keyword>
<gene>
    <name evidence="4" type="ORF">DK389_21180</name>
</gene>
<dbReference type="Proteomes" id="UP000245926">
    <property type="component" value="Chromosome"/>
</dbReference>
<feature type="domain" description="DUF2231" evidence="3">
    <location>
        <begin position="9"/>
        <end position="146"/>
    </location>
</feature>
<dbReference type="EMBL" id="CP029550">
    <property type="protein sequence ID" value="AWN42557.1"/>
    <property type="molecule type" value="Genomic_DNA"/>
</dbReference>
<feature type="region of interest" description="Disordered" evidence="1">
    <location>
        <begin position="150"/>
        <end position="220"/>
    </location>
</feature>
<dbReference type="OrthoDB" id="5574313at2"/>
<protein>
    <recommendedName>
        <fullName evidence="3">DUF2231 domain-containing protein</fullName>
    </recommendedName>
</protein>
<evidence type="ECO:0000256" key="1">
    <source>
        <dbReference type="SAM" id="MobiDB-lite"/>
    </source>
</evidence>
<keyword evidence="2" id="KW-0812">Transmembrane</keyword>
<organism evidence="4 5">
    <name type="scientific">Methylobacterium durans</name>
    <dbReference type="NCBI Taxonomy" id="2202825"/>
    <lineage>
        <taxon>Bacteria</taxon>
        <taxon>Pseudomonadati</taxon>
        <taxon>Pseudomonadota</taxon>
        <taxon>Alphaproteobacteria</taxon>
        <taxon>Hyphomicrobiales</taxon>
        <taxon>Methylobacteriaceae</taxon>
        <taxon>Methylobacterium</taxon>
    </lineage>
</organism>
<keyword evidence="5" id="KW-1185">Reference proteome</keyword>
<evidence type="ECO:0000256" key="2">
    <source>
        <dbReference type="SAM" id="Phobius"/>
    </source>
</evidence>
<feature type="transmembrane region" description="Helical" evidence="2">
    <location>
        <begin position="46"/>
        <end position="65"/>
    </location>
</feature>
<keyword evidence="2" id="KW-1133">Transmembrane helix</keyword>
<reference evidence="5" key="1">
    <citation type="submission" date="2018-05" db="EMBL/GenBank/DDBJ databases">
        <title>Complete Genome Sequence of Methylobacterium sp. 17SD2-17.</title>
        <authorList>
            <person name="Srinivasan S."/>
        </authorList>
    </citation>
    <scope>NUCLEOTIDE SEQUENCE [LARGE SCALE GENOMIC DNA]</scope>
    <source>
        <strain evidence="5">17SD2-17</strain>
    </source>
</reference>
<dbReference type="KEGG" id="mets:DK389_21180"/>
<proteinExistence type="predicted"/>
<accession>A0A2U8W8X0</accession>
<sequence>MIEILPNWHPVVVHFTIALLLTSSALFMSGALLARRPVGSAVTHVARWNLALGVVAAVVALVTGWQAYNTVAHDEPSHANMTIHLRWALGSAALFLAAAAAAWFDRRRAAGASGILLALVLAGSGALAVTGWLGGENVYRYGLGVKSLPKSDTHVHPGSGDGHQHEHGPGPGGEPAVKTGESSAKDGGRAASPPASPPASDPSAASPGGHSHGDARDHAH</sequence>